<evidence type="ECO:0000256" key="6">
    <source>
        <dbReference type="SAM" id="Phobius"/>
    </source>
</evidence>
<dbReference type="InterPro" id="IPR007016">
    <property type="entry name" value="O-antigen_ligase-rel_domated"/>
</dbReference>
<sequence length="528" mass="57986">MYAPHRPPYLRYTALLAFLVLATVGGALLHPVVALAPVLGLGVVWVILKVPVKYPVVVVTWLVLAVDYVPERPQAGLWPSPLYPLGELMFAQLSYITKIGALRFPLVDVLILGLMGLAMYRRVKGSSIDPEPLPMPRPLLFAVALSLIAILWMEVRGIARGGDIKNSLWQWHQAAMMPFIVAMYHYAMRGPEDWPLFAKTIILAGLTKSAVSTYFAMVVVHELGVEVEYTTSHSDSMTFVFALLVAVLRFVEKPKSAHVLRGLSIIALIGIGMIFNDRRLAYVSFAGCLLAAFLINPWTPLKKFLVRLTPFFVPFIVVYIAAGWNSGSSVFAPVQTIRSLIDGQGGEGNLDYRDIENLDMIATWAQFPILGTGYGHEFLEPIPLPDIAFVFPQYRFHPHNSLLGLFAFGGMLGYTGVWLYLAVTVYLVVRAYHRSNVSEHRAAALIIVGLVATYINQVFGDMGIISYICTFQISLAVAMTGKLAVHTGAWPMPRSRLLGAAPTAPVPPPGAITYPNEEAPEPTAARKG</sequence>
<evidence type="ECO:0000256" key="5">
    <source>
        <dbReference type="SAM" id="MobiDB-lite"/>
    </source>
</evidence>
<dbReference type="RefSeq" id="WP_204817279.1">
    <property type="nucleotide sequence ID" value="NZ_CP022203.1"/>
</dbReference>
<feature type="transmembrane region" description="Helical" evidence="6">
    <location>
        <begin position="171"/>
        <end position="188"/>
    </location>
</feature>
<dbReference type="KEGG" id="mmas:MYMAC_007163"/>
<keyword evidence="3 6" id="KW-1133">Transmembrane helix</keyword>
<reference evidence="8 9" key="1">
    <citation type="submission" date="2017-06" db="EMBL/GenBank/DDBJ databases">
        <title>Sequencing and comparative analysis of myxobacterial genomes.</title>
        <authorList>
            <person name="Rupp O."/>
            <person name="Goesmann A."/>
            <person name="Sogaard-Andersen L."/>
        </authorList>
    </citation>
    <scope>NUCLEOTIDE SEQUENCE [LARGE SCALE GENOMIC DNA]</scope>
    <source>
        <strain evidence="8 9">DSM 14697</strain>
    </source>
</reference>
<keyword evidence="2 6" id="KW-0812">Transmembrane</keyword>
<evidence type="ECO:0000313" key="8">
    <source>
        <dbReference type="EMBL" id="ATB51500.1"/>
    </source>
</evidence>
<organism evidence="8 9">
    <name type="scientific">Corallococcus macrosporus DSM 14697</name>
    <dbReference type="NCBI Taxonomy" id="1189310"/>
    <lineage>
        <taxon>Bacteria</taxon>
        <taxon>Pseudomonadati</taxon>
        <taxon>Myxococcota</taxon>
        <taxon>Myxococcia</taxon>
        <taxon>Myxococcales</taxon>
        <taxon>Cystobacterineae</taxon>
        <taxon>Myxococcaceae</taxon>
        <taxon>Corallococcus</taxon>
    </lineage>
</organism>
<gene>
    <name evidence="8" type="ORF">MYMAC_007163</name>
</gene>
<dbReference type="Pfam" id="PF04932">
    <property type="entry name" value="Wzy_C"/>
    <property type="match status" value="1"/>
</dbReference>
<feature type="transmembrane region" description="Helical" evidence="6">
    <location>
        <begin position="402"/>
        <end position="429"/>
    </location>
</feature>
<evidence type="ECO:0000256" key="2">
    <source>
        <dbReference type="ARBA" id="ARBA00022692"/>
    </source>
</evidence>
<feature type="transmembrane region" description="Helical" evidence="6">
    <location>
        <begin position="465"/>
        <end position="485"/>
    </location>
</feature>
<dbReference type="NCBIfam" id="NF041870">
    <property type="entry name" value="Wzy_EPS"/>
    <property type="match status" value="1"/>
</dbReference>
<feature type="transmembrane region" description="Helical" evidence="6">
    <location>
        <begin position="139"/>
        <end position="159"/>
    </location>
</feature>
<feature type="transmembrane region" description="Helical" evidence="6">
    <location>
        <begin position="258"/>
        <end position="275"/>
    </location>
</feature>
<evidence type="ECO:0000313" key="9">
    <source>
        <dbReference type="Proteomes" id="UP000217343"/>
    </source>
</evidence>
<keyword evidence="9" id="KW-1185">Reference proteome</keyword>
<comment type="subcellular location">
    <subcellularLocation>
        <location evidence="1">Membrane</location>
        <topology evidence="1">Multi-pass membrane protein</topology>
    </subcellularLocation>
</comment>
<dbReference type="EMBL" id="CP022203">
    <property type="protein sequence ID" value="ATB51500.1"/>
    <property type="molecule type" value="Genomic_DNA"/>
</dbReference>
<keyword evidence="4 6" id="KW-0472">Membrane</keyword>
<evidence type="ECO:0000259" key="7">
    <source>
        <dbReference type="Pfam" id="PF04932"/>
    </source>
</evidence>
<feature type="transmembrane region" description="Helical" evidence="6">
    <location>
        <begin position="232"/>
        <end position="251"/>
    </location>
</feature>
<name>A0A286SGN9_9BACT</name>
<feature type="domain" description="O-antigen ligase-related" evidence="7">
    <location>
        <begin position="266"/>
        <end position="414"/>
    </location>
</feature>
<evidence type="ECO:0000256" key="1">
    <source>
        <dbReference type="ARBA" id="ARBA00004141"/>
    </source>
</evidence>
<evidence type="ECO:0000256" key="4">
    <source>
        <dbReference type="ARBA" id="ARBA00023136"/>
    </source>
</evidence>
<feature type="transmembrane region" description="Helical" evidence="6">
    <location>
        <begin position="281"/>
        <end position="298"/>
    </location>
</feature>
<feature type="transmembrane region" description="Helical" evidence="6">
    <location>
        <begin position="441"/>
        <end position="459"/>
    </location>
</feature>
<feature type="region of interest" description="Disordered" evidence="5">
    <location>
        <begin position="501"/>
        <end position="528"/>
    </location>
</feature>
<feature type="transmembrane region" description="Helical" evidence="6">
    <location>
        <begin position="52"/>
        <end position="69"/>
    </location>
</feature>
<feature type="transmembrane region" description="Helical" evidence="6">
    <location>
        <begin position="12"/>
        <end position="45"/>
    </location>
</feature>
<dbReference type="GO" id="GO:0016020">
    <property type="term" value="C:membrane"/>
    <property type="evidence" value="ECO:0007669"/>
    <property type="project" value="UniProtKB-SubCell"/>
</dbReference>
<evidence type="ECO:0000256" key="3">
    <source>
        <dbReference type="ARBA" id="ARBA00022989"/>
    </source>
</evidence>
<proteinExistence type="predicted"/>
<dbReference type="AlphaFoldDB" id="A0A286SGN9"/>
<dbReference type="Proteomes" id="UP000217343">
    <property type="component" value="Chromosome"/>
</dbReference>
<protein>
    <recommendedName>
        <fullName evidence="7">O-antigen ligase-related domain-containing protein</fullName>
    </recommendedName>
</protein>
<accession>A0A286SGN9</accession>
<feature type="transmembrane region" description="Helical" evidence="6">
    <location>
        <begin position="305"/>
        <end position="324"/>
    </location>
</feature>
<feature type="transmembrane region" description="Helical" evidence="6">
    <location>
        <begin position="89"/>
        <end position="118"/>
    </location>
</feature>